<dbReference type="InterPro" id="IPR001387">
    <property type="entry name" value="Cro/C1-type_HTH"/>
</dbReference>
<dbReference type="Proteomes" id="UP001214553">
    <property type="component" value="Chromosome"/>
</dbReference>
<gene>
    <name evidence="2" type="ORF">PU630_07780</name>
</gene>
<accession>A0ABY8C1V0</accession>
<evidence type="ECO:0000313" key="2">
    <source>
        <dbReference type="EMBL" id="WEG10431.1"/>
    </source>
</evidence>
<dbReference type="RefSeq" id="WP_275279794.1">
    <property type="nucleotide sequence ID" value="NZ_CP119108.1"/>
</dbReference>
<dbReference type="InterPro" id="IPR010982">
    <property type="entry name" value="Lambda_DNA-bd_dom_sf"/>
</dbReference>
<dbReference type="SMART" id="SM00530">
    <property type="entry name" value="HTH_XRE"/>
    <property type="match status" value="1"/>
</dbReference>
<dbReference type="Pfam" id="PF13560">
    <property type="entry name" value="HTH_31"/>
    <property type="match status" value="1"/>
</dbReference>
<proteinExistence type="predicted"/>
<protein>
    <submittedName>
        <fullName evidence="2">Helix-turn-helix transcriptional regulator</fullName>
    </submittedName>
</protein>
<organism evidence="2 3">
    <name type="scientific">Microbacterium horticulturae</name>
    <dbReference type="NCBI Taxonomy" id="3028316"/>
    <lineage>
        <taxon>Bacteria</taxon>
        <taxon>Bacillati</taxon>
        <taxon>Actinomycetota</taxon>
        <taxon>Actinomycetes</taxon>
        <taxon>Micrococcales</taxon>
        <taxon>Microbacteriaceae</taxon>
        <taxon>Microbacterium</taxon>
    </lineage>
</organism>
<evidence type="ECO:0000313" key="3">
    <source>
        <dbReference type="Proteomes" id="UP001214553"/>
    </source>
</evidence>
<feature type="domain" description="HTH cro/C1-type" evidence="1">
    <location>
        <begin position="16"/>
        <end position="76"/>
    </location>
</feature>
<name>A0ABY8C1V0_9MICO</name>
<dbReference type="Gene3D" id="1.10.260.40">
    <property type="entry name" value="lambda repressor-like DNA-binding domains"/>
    <property type="match status" value="1"/>
</dbReference>
<dbReference type="SUPFAM" id="SSF47413">
    <property type="entry name" value="lambda repressor-like DNA-binding domains"/>
    <property type="match status" value="1"/>
</dbReference>
<evidence type="ECO:0000259" key="1">
    <source>
        <dbReference type="PROSITE" id="PS50943"/>
    </source>
</evidence>
<dbReference type="EMBL" id="CP119108">
    <property type="protein sequence ID" value="WEG10431.1"/>
    <property type="molecule type" value="Genomic_DNA"/>
</dbReference>
<dbReference type="PROSITE" id="PS50943">
    <property type="entry name" value="HTH_CROC1"/>
    <property type="match status" value="1"/>
</dbReference>
<reference evidence="2 3" key="1">
    <citation type="submission" date="2023-03" db="EMBL/GenBank/DDBJ databases">
        <title>Genome sequence of Microbacterium sp. KACC 23027.</title>
        <authorList>
            <person name="Kim S."/>
            <person name="Heo J."/>
            <person name="Kwon S.-W."/>
        </authorList>
    </citation>
    <scope>NUCLEOTIDE SEQUENCE [LARGE SCALE GENOMIC DNA]</scope>
    <source>
        <strain evidence="2 3">KACC 23027</strain>
    </source>
</reference>
<keyword evidence="3" id="KW-1185">Reference proteome</keyword>
<dbReference type="CDD" id="cd00093">
    <property type="entry name" value="HTH_XRE"/>
    <property type="match status" value="1"/>
</dbReference>
<sequence>MITDWHQREKNFAENLRTLREQKGVSQSEIARRLDREGWPGFHQTTISRVEKGERTLSIGEAAAVAEMLGSSLDRMMDPPEGVEQAALLDLAIKMSRDGRQNVIRHLQLLETFRDALVATLDGAREWRDSLPHGVEKSRATEMLERAEQELAISDAQSVLKQFKGENGKHPEAP</sequence>